<gene>
    <name evidence="2" type="ORF">BJ963_003157</name>
</gene>
<evidence type="ECO:0000313" key="2">
    <source>
        <dbReference type="EMBL" id="NYD75638.1"/>
    </source>
</evidence>
<accession>A0A852T204</accession>
<reference evidence="2 3" key="1">
    <citation type="submission" date="2020-07" db="EMBL/GenBank/DDBJ databases">
        <title>Sequencing the genomes of 1000 actinobacteria strains.</title>
        <authorList>
            <person name="Klenk H.-P."/>
        </authorList>
    </citation>
    <scope>NUCLEOTIDE SEQUENCE [LARGE SCALE GENOMIC DNA]</scope>
    <source>
        <strain evidence="2 3">DSM 23871</strain>
    </source>
</reference>
<evidence type="ECO:0000313" key="3">
    <source>
        <dbReference type="Proteomes" id="UP000589620"/>
    </source>
</evidence>
<dbReference type="RefSeq" id="WP_179457494.1">
    <property type="nucleotide sequence ID" value="NZ_BAAAPX010000001.1"/>
</dbReference>
<feature type="region of interest" description="Disordered" evidence="1">
    <location>
        <begin position="1"/>
        <end position="26"/>
    </location>
</feature>
<protein>
    <submittedName>
        <fullName evidence="2">Uncharacterized protein</fullName>
    </submittedName>
</protein>
<keyword evidence="3" id="KW-1185">Reference proteome</keyword>
<sequence length="65" mass="7070">MLVTGSSQGGFAEALEDAMSQQPTRRDIPRRYEIVRAWVDAGGIAGLWYRCDVAVTGPDVPDSDD</sequence>
<dbReference type="AlphaFoldDB" id="A0A852T204"/>
<comment type="caution">
    <text evidence="2">The sequence shown here is derived from an EMBL/GenBank/DDBJ whole genome shotgun (WGS) entry which is preliminary data.</text>
</comment>
<dbReference type="EMBL" id="JACCBJ010000001">
    <property type="protein sequence ID" value="NYD75638.1"/>
    <property type="molecule type" value="Genomic_DNA"/>
</dbReference>
<evidence type="ECO:0000256" key="1">
    <source>
        <dbReference type="SAM" id="MobiDB-lite"/>
    </source>
</evidence>
<proteinExistence type="predicted"/>
<name>A0A852T204_9MICO</name>
<dbReference type="Proteomes" id="UP000589620">
    <property type="component" value="Unassembled WGS sequence"/>
</dbReference>
<organism evidence="2 3">
    <name type="scientific">Leifsonia soli</name>
    <dbReference type="NCBI Taxonomy" id="582665"/>
    <lineage>
        <taxon>Bacteria</taxon>
        <taxon>Bacillati</taxon>
        <taxon>Actinomycetota</taxon>
        <taxon>Actinomycetes</taxon>
        <taxon>Micrococcales</taxon>
        <taxon>Microbacteriaceae</taxon>
        <taxon>Leifsonia</taxon>
    </lineage>
</organism>